<evidence type="ECO:0000313" key="5">
    <source>
        <dbReference type="EMBL" id="OAY32436.1"/>
    </source>
</evidence>
<accession>A0A2C9UN17</accession>
<evidence type="ECO:0000259" key="4">
    <source>
        <dbReference type="PROSITE" id="PS50802"/>
    </source>
</evidence>
<keyword evidence="3" id="KW-0645">Protease</keyword>
<dbReference type="SUPFAM" id="SSF54001">
    <property type="entry name" value="Cysteine proteinases"/>
    <property type="match status" value="1"/>
</dbReference>
<dbReference type="Gramene" id="Manes.13G017300.1.v8.1">
    <property type="protein sequence ID" value="Manes.13G017300.1.v8.1.CDS"/>
    <property type="gene ID" value="Manes.13G017300.v8.1"/>
</dbReference>
<dbReference type="Pfam" id="PF02338">
    <property type="entry name" value="OTU"/>
    <property type="match status" value="1"/>
</dbReference>
<feature type="domain" description="OTU" evidence="4">
    <location>
        <begin position="93"/>
        <end position="231"/>
    </location>
</feature>
<dbReference type="PROSITE" id="PS50802">
    <property type="entry name" value="OTU"/>
    <property type="match status" value="1"/>
</dbReference>
<dbReference type="STRING" id="3983.A0A2C9UN17"/>
<name>A0A2C9UN17_MANES</name>
<comment type="function">
    <text evidence="3">Hydrolase that can remove conjugated ubiquitin from proteins and may therefore play an important regulatory role at the level of protein turnover by preventing degradation.</text>
</comment>
<evidence type="ECO:0000256" key="1">
    <source>
        <dbReference type="ARBA" id="ARBA00000707"/>
    </source>
</evidence>
<sequence length="263" mass="29570">MALAPAPGLSVSPQLYASCINQLTTMNSKKRHNGIAFRFPDSLYHAPPAKKTKDKVPLYGFSYYLPVSHNLSHFQVTPLLHFSILMGISKSDSTALGIPGDGRCLFRSVVHGACLRSGKPSPTESLEKELADELRSKVADEFIKRRGDTEWFLEDDFDTYVRQMRQPHVWGGEPELLMASHVLKVPITVYMRDRNSGGLKIIAEYGQEYGRENPICVLYHGYGHYDALRRKIAGSQSKQFLRWISGGLIHQGYKAEGEKMLIV</sequence>
<proteinExistence type="predicted"/>
<dbReference type="AlphaFoldDB" id="A0A2C9UN17"/>
<organism evidence="5 6">
    <name type="scientific">Manihot esculenta</name>
    <name type="common">Cassava</name>
    <name type="synonym">Jatropha manihot</name>
    <dbReference type="NCBI Taxonomy" id="3983"/>
    <lineage>
        <taxon>Eukaryota</taxon>
        <taxon>Viridiplantae</taxon>
        <taxon>Streptophyta</taxon>
        <taxon>Embryophyta</taxon>
        <taxon>Tracheophyta</taxon>
        <taxon>Spermatophyta</taxon>
        <taxon>Magnoliopsida</taxon>
        <taxon>eudicotyledons</taxon>
        <taxon>Gunneridae</taxon>
        <taxon>Pentapetalae</taxon>
        <taxon>rosids</taxon>
        <taxon>fabids</taxon>
        <taxon>Malpighiales</taxon>
        <taxon>Euphorbiaceae</taxon>
        <taxon>Crotonoideae</taxon>
        <taxon>Manihoteae</taxon>
        <taxon>Manihot</taxon>
    </lineage>
</organism>
<dbReference type="InterPro" id="IPR038765">
    <property type="entry name" value="Papain-like_cys_pep_sf"/>
</dbReference>
<keyword evidence="6" id="KW-1185">Reference proteome</keyword>
<keyword evidence="3" id="KW-0963">Cytoplasm</keyword>
<keyword evidence="3" id="KW-0788">Thiol protease</keyword>
<dbReference type="Gene3D" id="3.90.70.80">
    <property type="match status" value="1"/>
</dbReference>
<dbReference type="Proteomes" id="UP000091857">
    <property type="component" value="Chromosome 13"/>
</dbReference>
<keyword evidence="2 3" id="KW-0378">Hydrolase</keyword>
<comment type="subcellular location">
    <subcellularLocation>
        <location evidence="3">Cytoplasm</location>
    </subcellularLocation>
</comment>
<dbReference type="InterPro" id="IPR003323">
    <property type="entry name" value="OTU_dom"/>
</dbReference>
<evidence type="ECO:0000256" key="2">
    <source>
        <dbReference type="ARBA" id="ARBA00022801"/>
    </source>
</evidence>
<reference evidence="6" key="1">
    <citation type="journal article" date="2016" name="Nat. Biotechnol.">
        <title>Sequencing wild and cultivated cassava and related species reveals extensive interspecific hybridization and genetic diversity.</title>
        <authorList>
            <person name="Bredeson J.V."/>
            <person name="Lyons J.B."/>
            <person name="Prochnik S.E."/>
            <person name="Wu G.A."/>
            <person name="Ha C.M."/>
            <person name="Edsinger-Gonzales E."/>
            <person name="Grimwood J."/>
            <person name="Schmutz J."/>
            <person name="Rabbi I.Y."/>
            <person name="Egesi C."/>
            <person name="Nauluvula P."/>
            <person name="Lebot V."/>
            <person name="Ndunguru J."/>
            <person name="Mkamilo G."/>
            <person name="Bart R.S."/>
            <person name="Setter T.L."/>
            <person name="Gleadow R.M."/>
            <person name="Kulakow P."/>
            <person name="Ferguson M.E."/>
            <person name="Rounsley S."/>
            <person name="Rokhsar D.S."/>
        </authorList>
    </citation>
    <scope>NUCLEOTIDE SEQUENCE [LARGE SCALE GENOMIC DNA]</scope>
    <source>
        <strain evidence="6">cv. AM560-2</strain>
    </source>
</reference>
<dbReference type="GO" id="GO:0005737">
    <property type="term" value="C:cytoplasm"/>
    <property type="evidence" value="ECO:0007669"/>
    <property type="project" value="UniProtKB-SubCell"/>
</dbReference>
<dbReference type="GO" id="GO:0004843">
    <property type="term" value="F:cysteine-type deubiquitinase activity"/>
    <property type="evidence" value="ECO:0000318"/>
    <property type="project" value="GO_Central"/>
</dbReference>
<comment type="caution">
    <text evidence="5">The sequence shown here is derived from an EMBL/GenBank/DDBJ whole genome shotgun (WGS) entry which is preliminary data.</text>
</comment>
<dbReference type="PANTHER" id="PTHR13312">
    <property type="entry name" value="HIV-INDUCED PROTEIN-7-LIKE PROTEASE"/>
    <property type="match status" value="1"/>
</dbReference>
<gene>
    <name evidence="5" type="ORF">MANES_13G017300v8</name>
</gene>
<dbReference type="EMBL" id="CM004399">
    <property type="protein sequence ID" value="OAY32436.1"/>
    <property type="molecule type" value="Genomic_DNA"/>
</dbReference>
<dbReference type="EC" id="3.4.19.12" evidence="3"/>
<comment type="catalytic activity">
    <reaction evidence="1 3">
        <text>Thiol-dependent hydrolysis of ester, thioester, amide, peptide and isopeptide bonds formed by the C-terminal Gly of ubiquitin (a 76-residue protein attached to proteins as an intracellular targeting signal).</text>
        <dbReference type="EC" id="3.4.19.12"/>
    </reaction>
</comment>
<dbReference type="FunFam" id="3.90.70.80:FF:000007">
    <property type="entry name" value="OTU domain-containing protein"/>
    <property type="match status" value="1"/>
</dbReference>
<keyword evidence="3" id="KW-0833">Ubl conjugation pathway</keyword>
<dbReference type="CDD" id="cd22760">
    <property type="entry name" value="OTU_plant_OTU4-like"/>
    <property type="match status" value="1"/>
</dbReference>
<dbReference type="PANTHER" id="PTHR13312:SF6">
    <property type="entry name" value="UBIQUITIN THIOESTERASE OTU"/>
    <property type="match status" value="1"/>
</dbReference>
<evidence type="ECO:0000256" key="3">
    <source>
        <dbReference type="RuleBase" id="RU367104"/>
    </source>
</evidence>
<evidence type="ECO:0000313" key="6">
    <source>
        <dbReference type="Proteomes" id="UP000091857"/>
    </source>
</evidence>
<protein>
    <recommendedName>
        <fullName evidence="3">Ubiquitin thioesterase OTU</fullName>
        <ecNumber evidence="3">3.4.19.12</ecNumber>
    </recommendedName>
</protein>
<dbReference type="InterPro" id="IPR047947">
    <property type="entry name" value="OTU4_OTU"/>
</dbReference>